<dbReference type="EMBL" id="JAOPHQ010002360">
    <property type="protein sequence ID" value="KAK0147097.1"/>
    <property type="molecule type" value="Genomic_DNA"/>
</dbReference>
<protein>
    <recommendedName>
        <fullName evidence="12">Alkyl transferase</fullName>
        <ecNumber evidence="12">2.5.1.-</ecNumber>
    </recommendedName>
</protein>
<dbReference type="InterPro" id="IPR018520">
    <property type="entry name" value="UPP_synth-like_CS"/>
</dbReference>
<comment type="caution">
    <text evidence="13">The sequence shown here is derived from an EMBL/GenBank/DDBJ whole genome shotgun (WGS) entry which is preliminary data.</text>
</comment>
<dbReference type="PANTHER" id="PTHR10291:SF43">
    <property type="entry name" value="DEHYDRODOLICHYL DIPHOSPHATE SYNTHASE COMPLEX SUBUNIT DHDDS"/>
    <property type="match status" value="1"/>
</dbReference>
<evidence type="ECO:0000256" key="1">
    <source>
        <dbReference type="ARBA" id="ARBA00001946"/>
    </source>
</evidence>
<dbReference type="EC" id="2.5.1.-" evidence="12"/>
<evidence type="ECO:0000256" key="11">
    <source>
        <dbReference type="ARBA" id="ARBA00064670"/>
    </source>
</evidence>
<comment type="subunit">
    <text evidence="11">Forms an active dehydrodolichyl diphosphate synthase complex with NUS1.</text>
</comment>
<evidence type="ECO:0000256" key="7">
    <source>
        <dbReference type="ARBA" id="ARBA00022842"/>
    </source>
</evidence>
<dbReference type="SUPFAM" id="SSF64005">
    <property type="entry name" value="Undecaprenyl diphosphate synthase"/>
    <property type="match status" value="1"/>
</dbReference>
<evidence type="ECO:0000256" key="2">
    <source>
        <dbReference type="ARBA" id="ARBA00004406"/>
    </source>
</evidence>
<dbReference type="Pfam" id="PF01255">
    <property type="entry name" value="Prenyltransf"/>
    <property type="match status" value="1"/>
</dbReference>
<evidence type="ECO:0000256" key="3">
    <source>
        <dbReference type="ARBA" id="ARBA00004922"/>
    </source>
</evidence>
<dbReference type="NCBIfam" id="TIGR00055">
    <property type="entry name" value="uppS"/>
    <property type="match status" value="1"/>
</dbReference>
<accession>A0AA47P577</accession>
<dbReference type="GO" id="GO:0016094">
    <property type="term" value="P:polyprenol biosynthetic process"/>
    <property type="evidence" value="ECO:0007669"/>
    <property type="project" value="TreeGrafter"/>
</dbReference>
<evidence type="ECO:0000256" key="5">
    <source>
        <dbReference type="ARBA" id="ARBA00022679"/>
    </source>
</evidence>
<evidence type="ECO:0000256" key="8">
    <source>
        <dbReference type="ARBA" id="ARBA00023136"/>
    </source>
</evidence>
<sequence>MSWIREGELNLIERLSANILKAGPVPKHVAFIMDGNRRFARKKHVDRQEGHSQGFNKLAETLRWCLQLDIPEVTVYAFSIENFNRSREEVDGLMELAKLKFLRLLDEREKLEKHGVCIRVLGDLTLLPLDLQQLIAKAVVATREHNRCFLNVCFAYTSRHEMANAVREMAWGVEQGLIKASDVSEALLSECLYSSNSPNPDLLIRTSGEVRLSDFLLWQTSHSCLVFQSVLWPEYSFWNLCDAVIQYQCNHASITVPQLHPNTTLTPLHMTTPPYTLLHNTTPRCDPVPKARELHQDEQRRQQLEADHACVAELLHHHGNGKPADAPRRQEAVTEYGVRREARVKDFLDALRNKRDSFLTELASQATVA</sequence>
<dbReference type="AlphaFoldDB" id="A0AA47P577"/>
<evidence type="ECO:0000313" key="13">
    <source>
        <dbReference type="EMBL" id="KAK0147097.1"/>
    </source>
</evidence>
<keyword evidence="6" id="KW-0256">Endoplasmic reticulum</keyword>
<comment type="cofactor">
    <cofactor evidence="1">
        <name>Mg(2+)</name>
        <dbReference type="ChEBI" id="CHEBI:18420"/>
    </cofactor>
</comment>
<evidence type="ECO:0000256" key="4">
    <source>
        <dbReference type="ARBA" id="ARBA00005432"/>
    </source>
</evidence>
<dbReference type="GO" id="GO:0045547">
    <property type="term" value="F:ditrans,polycis-polyprenyl diphosphate synthase [(2E,6E)-farnesyl diphosphate specific] activity"/>
    <property type="evidence" value="ECO:0007669"/>
    <property type="project" value="UniProtKB-EC"/>
</dbReference>
<dbReference type="PROSITE" id="PS01066">
    <property type="entry name" value="UPP_SYNTHASE"/>
    <property type="match status" value="1"/>
</dbReference>
<dbReference type="Gene3D" id="3.40.1180.10">
    <property type="entry name" value="Decaprenyl diphosphate synthase-like"/>
    <property type="match status" value="1"/>
</dbReference>
<evidence type="ECO:0000256" key="12">
    <source>
        <dbReference type="RuleBase" id="RU363018"/>
    </source>
</evidence>
<comment type="subcellular location">
    <subcellularLocation>
        <location evidence="2">Endoplasmic reticulum membrane</location>
        <topology evidence="2">Peripheral membrane protein</topology>
    </subcellularLocation>
</comment>
<dbReference type="InterPro" id="IPR036424">
    <property type="entry name" value="UPP_synth-like_sf"/>
</dbReference>
<name>A0AA47P577_MERPO</name>
<gene>
    <name evidence="13" type="primary">DHDDS</name>
    <name evidence="13" type="ORF">N1851_013562</name>
</gene>
<dbReference type="GO" id="GO:1904423">
    <property type="term" value="C:dehydrodolichyl diphosphate synthase complex"/>
    <property type="evidence" value="ECO:0007669"/>
    <property type="project" value="TreeGrafter"/>
</dbReference>
<evidence type="ECO:0000256" key="9">
    <source>
        <dbReference type="ARBA" id="ARBA00047353"/>
    </source>
</evidence>
<keyword evidence="8" id="KW-0472">Membrane</keyword>
<comment type="similarity">
    <text evidence="4 12">Belongs to the UPP synthase family.</text>
</comment>
<dbReference type="CDD" id="cd00475">
    <property type="entry name" value="Cis_IPPS"/>
    <property type="match status" value="1"/>
</dbReference>
<dbReference type="GO" id="GO:0005789">
    <property type="term" value="C:endoplasmic reticulum membrane"/>
    <property type="evidence" value="ECO:0007669"/>
    <property type="project" value="UniProtKB-SubCell"/>
</dbReference>
<organism evidence="13 14">
    <name type="scientific">Merluccius polli</name>
    <name type="common">Benguela hake</name>
    <name type="synonym">Merluccius cadenati</name>
    <dbReference type="NCBI Taxonomy" id="89951"/>
    <lineage>
        <taxon>Eukaryota</taxon>
        <taxon>Metazoa</taxon>
        <taxon>Chordata</taxon>
        <taxon>Craniata</taxon>
        <taxon>Vertebrata</taxon>
        <taxon>Euteleostomi</taxon>
        <taxon>Actinopterygii</taxon>
        <taxon>Neopterygii</taxon>
        <taxon>Teleostei</taxon>
        <taxon>Neoteleostei</taxon>
        <taxon>Acanthomorphata</taxon>
        <taxon>Zeiogadaria</taxon>
        <taxon>Gadariae</taxon>
        <taxon>Gadiformes</taxon>
        <taxon>Gadoidei</taxon>
        <taxon>Merlucciidae</taxon>
        <taxon>Merluccius</taxon>
    </lineage>
</organism>
<evidence type="ECO:0000313" key="14">
    <source>
        <dbReference type="Proteomes" id="UP001174136"/>
    </source>
</evidence>
<dbReference type="PANTHER" id="PTHR10291">
    <property type="entry name" value="DEHYDRODOLICHYL DIPHOSPHATE SYNTHASE FAMILY MEMBER"/>
    <property type="match status" value="1"/>
</dbReference>
<comment type="pathway">
    <text evidence="3">Protein modification; protein glycosylation.</text>
</comment>
<dbReference type="HAMAP" id="MF_01139">
    <property type="entry name" value="ISPT"/>
    <property type="match status" value="1"/>
</dbReference>
<evidence type="ECO:0000256" key="6">
    <source>
        <dbReference type="ARBA" id="ARBA00022824"/>
    </source>
</evidence>
<comment type="function">
    <text evidence="10">With NUS1, forms the dehydrodolichyl diphosphate synthase (DDS) complex, an essential component of the dolichol monophosphate (Dol-P) biosynthetic machinery. Adds multiple copies of isopentenyl pyrophosphate (IPP) to farnesyl pyrophosphate (FPP) to produce dehydrodolichyl diphosphate (Dedol-PP), a precursor of dolichol which is utilized as a sugar carrier in protein glycosylation in the endoplasmic reticulum (ER).</text>
</comment>
<comment type="catalytic activity">
    <reaction evidence="9">
        <text>n isopentenyl diphosphate + (2E,6E)-farnesyl diphosphate = a di-trans,poly-cis-polyprenyl diphosphate + n diphosphate</text>
        <dbReference type="Rhea" id="RHEA:53008"/>
        <dbReference type="Rhea" id="RHEA-COMP:19494"/>
        <dbReference type="ChEBI" id="CHEBI:33019"/>
        <dbReference type="ChEBI" id="CHEBI:128769"/>
        <dbReference type="ChEBI" id="CHEBI:136960"/>
        <dbReference type="ChEBI" id="CHEBI:175763"/>
        <dbReference type="EC" id="2.5.1.87"/>
    </reaction>
</comment>
<keyword evidence="14" id="KW-1185">Reference proteome</keyword>
<keyword evidence="5 12" id="KW-0808">Transferase</keyword>
<evidence type="ECO:0000256" key="10">
    <source>
        <dbReference type="ARBA" id="ARBA00058504"/>
    </source>
</evidence>
<dbReference type="Proteomes" id="UP001174136">
    <property type="component" value="Unassembled WGS sequence"/>
</dbReference>
<reference evidence="13" key="1">
    <citation type="journal article" date="2023" name="Front. Mar. Sci.">
        <title>A new Merluccius polli reference genome to investigate the effects of global change in West African waters.</title>
        <authorList>
            <person name="Mateo J.L."/>
            <person name="Blanco-Fernandez C."/>
            <person name="Garcia-Vazquez E."/>
            <person name="Machado-Schiaffino G."/>
        </authorList>
    </citation>
    <scope>NUCLEOTIDE SEQUENCE</scope>
    <source>
        <strain evidence="13">C29</strain>
        <tissue evidence="13">Fin</tissue>
    </source>
</reference>
<dbReference type="FunFam" id="3.40.1180.10:FF:000002">
    <property type="entry name" value="Alkyl transferase"/>
    <property type="match status" value="1"/>
</dbReference>
<proteinExistence type="inferred from homology"/>
<keyword evidence="7" id="KW-0460">Magnesium</keyword>
<dbReference type="InterPro" id="IPR001441">
    <property type="entry name" value="UPP_synth-like"/>
</dbReference>